<name>A0ABT3ZX17_9BACT</name>
<evidence type="ECO:0000313" key="3">
    <source>
        <dbReference type="Proteomes" id="UP001207654"/>
    </source>
</evidence>
<feature type="chain" id="PRO_5046114520" evidence="1">
    <location>
        <begin position="22"/>
        <end position="314"/>
    </location>
</feature>
<evidence type="ECO:0000256" key="1">
    <source>
        <dbReference type="SAM" id="SignalP"/>
    </source>
</evidence>
<protein>
    <submittedName>
        <fullName evidence="2">DUF2381 family protein</fullName>
    </submittedName>
</protein>
<keyword evidence="1" id="KW-0732">Signal</keyword>
<dbReference type="Pfam" id="PF09544">
    <property type="entry name" value="DUF2381"/>
    <property type="match status" value="1"/>
</dbReference>
<dbReference type="RefSeq" id="WP_267532924.1">
    <property type="nucleotide sequence ID" value="NZ_JAPNKA010000001.1"/>
</dbReference>
<feature type="signal peptide" evidence="1">
    <location>
        <begin position="1"/>
        <end position="21"/>
    </location>
</feature>
<reference evidence="2 3" key="1">
    <citation type="submission" date="2022-11" db="EMBL/GenBank/DDBJ databases">
        <title>Minimal conservation of predation-associated metabolite biosynthetic gene clusters underscores biosynthetic potential of Myxococcota including descriptions for ten novel species: Archangium lansinium sp. nov., Myxococcus landrumus sp. nov., Nannocystis bai.</title>
        <authorList>
            <person name="Ahearne A."/>
            <person name="Stevens C."/>
            <person name="Phillips K."/>
        </authorList>
    </citation>
    <scope>NUCLEOTIDE SEQUENCE [LARGE SCALE GENOMIC DNA]</scope>
    <source>
        <strain evidence="2 3">MIWBW</strain>
    </source>
</reference>
<organism evidence="2 3">
    <name type="scientific">Archangium lansingense</name>
    <dbReference type="NCBI Taxonomy" id="2995310"/>
    <lineage>
        <taxon>Bacteria</taxon>
        <taxon>Pseudomonadati</taxon>
        <taxon>Myxococcota</taxon>
        <taxon>Myxococcia</taxon>
        <taxon>Myxococcales</taxon>
        <taxon>Cystobacterineae</taxon>
        <taxon>Archangiaceae</taxon>
        <taxon>Archangium</taxon>
    </lineage>
</organism>
<comment type="caution">
    <text evidence="2">The sequence shown here is derived from an EMBL/GenBank/DDBJ whole genome shotgun (WGS) entry which is preliminary data.</text>
</comment>
<evidence type="ECO:0000313" key="2">
    <source>
        <dbReference type="EMBL" id="MCY1073937.1"/>
    </source>
</evidence>
<accession>A0ABT3ZX17</accession>
<dbReference type="EMBL" id="JAPNKA010000001">
    <property type="protein sequence ID" value="MCY1073937.1"/>
    <property type="molecule type" value="Genomic_DNA"/>
</dbReference>
<keyword evidence="3" id="KW-1185">Reference proteome</keyword>
<dbReference type="NCBIfam" id="TIGR02268">
    <property type="entry name" value="Myxococcus xanthus paralogous family TIGR02268"/>
    <property type="match status" value="1"/>
</dbReference>
<dbReference type="InterPro" id="IPR011754">
    <property type="entry name" value="Mxa_paralog_2268"/>
</dbReference>
<gene>
    <name evidence="2" type="ORF">OV287_05515</name>
</gene>
<proteinExistence type="predicted"/>
<dbReference type="Proteomes" id="UP001207654">
    <property type="component" value="Unassembled WGS sequence"/>
</dbReference>
<sequence>MSPLFAAPLLLALLTDLSASARLASEEGDMPGARRLELTVENAREQHPVHVSPRHSTHLVFDTPLQPGGVEVDERWVKKAVNEAEGMVTLRLAGVPPPDEPLTVTVRFAEAQGPERVTFRLWVHPIRGEHEVQVVRQPGVCASSHQEARWQRERAERCEAARERERTGPEAPRPEGFSDLVDAGLVGYGAGIVGRVLERGKDFTQRPGETLVVMEAYSYRVEVQGRVAVELHVDNTDTRPWVAEGAGAAELVNEQGVRLKVVRVWQPKPLVAGTRHRLVVEAEATVEQARGSFRLELGEAEGARTLTVRGVSFP</sequence>